<evidence type="ECO:0000313" key="1">
    <source>
        <dbReference type="EMBL" id="KAK1530988.1"/>
    </source>
</evidence>
<organism evidence="1 2">
    <name type="scientific">Colletotrichum costaricense</name>
    <dbReference type="NCBI Taxonomy" id="1209916"/>
    <lineage>
        <taxon>Eukaryota</taxon>
        <taxon>Fungi</taxon>
        <taxon>Dikarya</taxon>
        <taxon>Ascomycota</taxon>
        <taxon>Pezizomycotina</taxon>
        <taxon>Sordariomycetes</taxon>
        <taxon>Hypocreomycetidae</taxon>
        <taxon>Glomerellales</taxon>
        <taxon>Glomerellaceae</taxon>
        <taxon>Colletotrichum</taxon>
        <taxon>Colletotrichum acutatum species complex</taxon>
    </lineage>
</organism>
<dbReference type="Proteomes" id="UP001240678">
    <property type="component" value="Unassembled WGS sequence"/>
</dbReference>
<gene>
    <name evidence="1" type="ORF">CCOS01_06091</name>
</gene>
<keyword evidence="2" id="KW-1185">Reference proteome</keyword>
<evidence type="ECO:0000313" key="2">
    <source>
        <dbReference type="Proteomes" id="UP001240678"/>
    </source>
</evidence>
<dbReference type="EMBL" id="MOOE01000005">
    <property type="protein sequence ID" value="KAK1530988.1"/>
    <property type="molecule type" value="Genomic_DNA"/>
</dbReference>
<dbReference type="GeneID" id="85337810"/>
<dbReference type="RefSeq" id="XP_060316035.1">
    <property type="nucleotide sequence ID" value="XM_060454263.1"/>
</dbReference>
<name>A0AAI9Z2T5_9PEZI</name>
<accession>A0AAI9Z2T5</accession>
<comment type="caution">
    <text evidence="1">The sequence shown here is derived from an EMBL/GenBank/DDBJ whole genome shotgun (WGS) entry which is preliminary data.</text>
</comment>
<dbReference type="AlphaFoldDB" id="A0AAI9Z2T5"/>
<protein>
    <submittedName>
        <fullName evidence="1">Uncharacterized protein</fullName>
    </submittedName>
</protein>
<sequence length="206" mass="23826">MQSLQPISKIYFLPVEDNELITMLSAGSKAVTNAYQRFRGVFPKRSMMEIGLTDTFIMHAQMEYSSQGKDAFFEWSNNENETGCDFMVKVNQSQVGNKRVMLFQAKVAKTTEDGTYADFFYESAKTIGRVKVQDYQNILLAKYAKENGFEAYYVIYDVKEVWWVDVFALAEWFDKNDKAKMTNVNYLIETFKALAKTSILEARAMR</sequence>
<proteinExistence type="predicted"/>
<reference evidence="1 2" key="1">
    <citation type="submission" date="2016-10" db="EMBL/GenBank/DDBJ databases">
        <title>The genome sequence of Colletotrichum fioriniae PJ7.</title>
        <authorList>
            <person name="Baroncelli R."/>
        </authorList>
    </citation>
    <scope>NUCLEOTIDE SEQUENCE [LARGE SCALE GENOMIC DNA]</scope>
    <source>
        <strain evidence="1 2">IMI 309622</strain>
    </source>
</reference>